<accession>A0A2P8HL82</accession>
<proteinExistence type="predicted"/>
<dbReference type="AlphaFoldDB" id="A0A2P8HL82"/>
<comment type="caution">
    <text evidence="2">The sequence shown here is derived from an EMBL/GenBank/DDBJ whole genome shotgun (WGS) entry which is preliminary data.</text>
</comment>
<keyword evidence="1" id="KW-0472">Membrane</keyword>
<reference evidence="2 3" key="1">
    <citation type="submission" date="2018-03" db="EMBL/GenBank/DDBJ databases">
        <title>Genomic Encyclopedia of Type Strains, Phase III (KMG-III): the genomes of soil and plant-associated and newly described type strains.</title>
        <authorList>
            <person name="Whitman W."/>
        </authorList>
    </citation>
    <scope>NUCLEOTIDE SEQUENCE [LARGE SCALE GENOMIC DNA]</scope>
    <source>
        <strain evidence="2 3">CGMCC 1.07653</strain>
    </source>
</reference>
<gene>
    <name evidence="2" type="ORF">B0H94_10593</name>
</gene>
<feature type="transmembrane region" description="Helical" evidence="1">
    <location>
        <begin position="7"/>
        <end position="28"/>
    </location>
</feature>
<dbReference type="InterPro" id="IPR025426">
    <property type="entry name" value="DUF4305"/>
</dbReference>
<evidence type="ECO:0000313" key="2">
    <source>
        <dbReference type="EMBL" id="PSL46940.1"/>
    </source>
</evidence>
<feature type="transmembrane region" description="Helical" evidence="1">
    <location>
        <begin position="34"/>
        <end position="54"/>
    </location>
</feature>
<evidence type="ECO:0000313" key="3">
    <source>
        <dbReference type="Proteomes" id="UP000242310"/>
    </source>
</evidence>
<protein>
    <submittedName>
        <fullName evidence="2">Uncharacterized protein DUF4305</fullName>
    </submittedName>
</protein>
<keyword evidence="1" id="KW-1133">Transmembrane helix</keyword>
<dbReference type="OrthoDB" id="2355666at2"/>
<keyword evidence="3" id="KW-1185">Reference proteome</keyword>
<keyword evidence="1" id="KW-0812">Transmembrane</keyword>
<dbReference type="RefSeq" id="WP_106588270.1">
    <property type="nucleotide sequence ID" value="NZ_PYAV01000005.1"/>
</dbReference>
<sequence>MKMSHTATIWIYTALGMLFLFLAIESVSAGGWDVWSIMFAAVAAIDFAIVFRAFQAKKAEKQNQNQ</sequence>
<name>A0A2P8HL82_9BACI</name>
<dbReference type="EMBL" id="PYAV01000005">
    <property type="protein sequence ID" value="PSL46940.1"/>
    <property type="molecule type" value="Genomic_DNA"/>
</dbReference>
<evidence type="ECO:0000256" key="1">
    <source>
        <dbReference type="SAM" id="Phobius"/>
    </source>
</evidence>
<organism evidence="2 3">
    <name type="scientific">Salsuginibacillus halophilus</name>
    <dbReference type="NCBI Taxonomy" id="517424"/>
    <lineage>
        <taxon>Bacteria</taxon>
        <taxon>Bacillati</taxon>
        <taxon>Bacillota</taxon>
        <taxon>Bacilli</taxon>
        <taxon>Bacillales</taxon>
        <taxon>Bacillaceae</taxon>
        <taxon>Salsuginibacillus</taxon>
    </lineage>
</organism>
<dbReference type="Pfam" id="PF14146">
    <property type="entry name" value="DUF4305"/>
    <property type="match status" value="1"/>
</dbReference>
<dbReference type="Proteomes" id="UP000242310">
    <property type="component" value="Unassembled WGS sequence"/>
</dbReference>